<feature type="region of interest" description="Disordered" evidence="1">
    <location>
        <begin position="60"/>
        <end position="83"/>
    </location>
</feature>
<accession>A0A645D179</accession>
<dbReference type="EMBL" id="VSSQ01031824">
    <property type="protein sequence ID" value="MPM82878.1"/>
    <property type="molecule type" value="Genomic_DNA"/>
</dbReference>
<proteinExistence type="predicted"/>
<organism evidence="2">
    <name type="scientific">bioreactor metagenome</name>
    <dbReference type="NCBI Taxonomy" id="1076179"/>
    <lineage>
        <taxon>unclassified sequences</taxon>
        <taxon>metagenomes</taxon>
        <taxon>ecological metagenomes</taxon>
    </lineage>
</organism>
<dbReference type="AlphaFoldDB" id="A0A645D179"/>
<name>A0A645D179_9ZZZZ</name>
<evidence type="ECO:0000256" key="1">
    <source>
        <dbReference type="SAM" id="MobiDB-lite"/>
    </source>
</evidence>
<evidence type="ECO:0000313" key="2">
    <source>
        <dbReference type="EMBL" id="MPM82878.1"/>
    </source>
</evidence>
<sequence>MVRDDLNGAATALGADDIGRSLCGECELRGCQCQSQSRHDRQPAPIEVSTAQFLRLHRSPARVTDHRHPGEGISPNTSVDAEERNTSLLEIGAQIDPPAVLTARAQQVTGCRSALPVSARDQSSAAARRGLAPLATTSPCAAAARMAISSTGTATP</sequence>
<comment type="caution">
    <text evidence="2">The sequence shown here is derived from an EMBL/GenBank/DDBJ whole genome shotgun (WGS) entry which is preliminary data.</text>
</comment>
<gene>
    <name evidence="2" type="ORF">SDC9_129940</name>
</gene>
<protein>
    <submittedName>
        <fullName evidence="2">Uncharacterized protein</fullName>
    </submittedName>
</protein>
<reference evidence="2" key="1">
    <citation type="submission" date="2019-08" db="EMBL/GenBank/DDBJ databases">
        <authorList>
            <person name="Kucharzyk K."/>
            <person name="Murdoch R.W."/>
            <person name="Higgins S."/>
            <person name="Loffler F."/>
        </authorList>
    </citation>
    <scope>NUCLEOTIDE SEQUENCE</scope>
</reference>